<accession>A0ABV6CFD5</accession>
<dbReference type="PANTHER" id="PTHR43649">
    <property type="entry name" value="ARABINOSE-BINDING PROTEIN-RELATED"/>
    <property type="match status" value="1"/>
</dbReference>
<dbReference type="InterPro" id="IPR050490">
    <property type="entry name" value="Bact_solute-bd_prot1"/>
</dbReference>
<dbReference type="InterPro" id="IPR006059">
    <property type="entry name" value="SBP"/>
</dbReference>
<evidence type="ECO:0000256" key="3">
    <source>
        <dbReference type="SAM" id="SignalP"/>
    </source>
</evidence>
<evidence type="ECO:0000256" key="2">
    <source>
        <dbReference type="ARBA" id="ARBA00008520"/>
    </source>
</evidence>
<evidence type="ECO:0000313" key="4">
    <source>
        <dbReference type="EMBL" id="MFC0180976.1"/>
    </source>
</evidence>
<feature type="chain" id="PRO_5045965747" evidence="3">
    <location>
        <begin position="26"/>
        <end position="424"/>
    </location>
</feature>
<name>A0ABV6CFD5_9GAMM</name>
<gene>
    <name evidence="4" type="ORF">ACFFIT_12925</name>
</gene>
<protein>
    <submittedName>
        <fullName evidence="4">ABC transporter substrate-binding protein</fullName>
    </submittedName>
</protein>
<evidence type="ECO:0000256" key="1">
    <source>
        <dbReference type="ARBA" id="ARBA00004418"/>
    </source>
</evidence>
<dbReference type="SUPFAM" id="SSF53850">
    <property type="entry name" value="Periplasmic binding protein-like II"/>
    <property type="match status" value="1"/>
</dbReference>
<comment type="caution">
    <text evidence="4">The sequence shown here is derived from an EMBL/GenBank/DDBJ whole genome shotgun (WGS) entry which is preliminary data.</text>
</comment>
<evidence type="ECO:0000313" key="5">
    <source>
        <dbReference type="Proteomes" id="UP001589758"/>
    </source>
</evidence>
<comment type="similarity">
    <text evidence="2">Belongs to the bacterial solute-binding protein 1 family.</text>
</comment>
<dbReference type="EMBL" id="JBHLXE010000111">
    <property type="protein sequence ID" value="MFC0180976.1"/>
    <property type="molecule type" value="Genomic_DNA"/>
</dbReference>
<reference evidence="4 5" key="1">
    <citation type="submission" date="2024-09" db="EMBL/GenBank/DDBJ databases">
        <authorList>
            <person name="Sun Q."/>
            <person name="Mori K."/>
        </authorList>
    </citation>
    <scope>NUCLEOTIDE SEQUENCE [LARGE SCALE GENOMIC DNA]</scope>
    <source>
        <strain evidence="4 5">CCM 8545</strain>
    </source>
</reference>
<keyword evidence="3" id="KW-0732">Signal</keyword>
<dbReference type="Pfam" id="PF13416">
    <property type="entry name" value="SBP_bac_8"/>
    <property type="match status" value="1"/>
</dbReference>
<sequence>MKKNVKYTLSLLSASLSLCSLSVFAKSDSLTVWAWDPNFNIAIMQTAKEIYQAKNPDVEIKIEDFAKADVEQKMQAMLASGMSDTLPDIVLIEDYNAQKFLTSYPGAFEPMNGKVDYSQFAPYKIKMMTVDDKTYGLPFDTGVTGLYYRTDYIEQAGFKKEDLQNITWDRYIEIGKTVKEKTGKFMMGMEPAEAGLVRIMMHSAGSWYFDDNGELNLKNNTAFKRALELQKEMHKAGIVRPALGWSDWVSVFTSGDSTSIINAGVWITPTVESTKDQAGKWAVAPLPKLTGVDNATHYSNIGGSSWYVFSASPNKDKAIEFLNETFGKDVSFYDKILTERGAVGTFIPASQSEAYKKPIEFFGGQTIYQDFANWFGQIPSINYGLYTYEADEALKALMPAYFNDQMTLDQLIEELETSLQYQIQ</sequence>
<dbReference type="Proteomes" id="UP001589758">
    <property type="component" value="Unassembled WGS sequence"/>
</dbReference>
<comment type="subcellular location">
    <subcellularLocation>
        <location evidence="1">Periplasm</location>
    </subcellularLocation>
</comment>
<keyword evidence="5" id="KW-1185">Reference proteome</keyword>
<dbReference type="RefSeq" id="WP_385878298.1">
    <property type="nucleotide sequence ID" value="NZ_JBHLXE010000111.1"/>
</dbReference>
<organism evidence="4 5">
    <name type="scientific">Thorsellia kenyensis</name>
    <dbReference type="NCBI Taxonomy" id="1549888"/>
    <lineage>
        <taxon>Bacteria</taxon>
        <taxon>Pseudomonadati</taxon>
        <taxon>Pseudomonadota</taxon>
        <taxon>Gammaproteobacteria</taxon>
        <taxon>Enterobacterales</taxon>
        <taxon>Thorselliaceae</taxon>
        <taxon>Thorsellia</taxon>
    </lineage>
</organism>
<feature type="signal peptide" evidence="3">
    <location>
        <begin position="1"/>
        <end position="25"/>
    </location>
</feature>
<dbReference type="Gene3D" id="3.40.190.10">
    <property type="entry name" value="Periplasmic binding protein-like II"/>
    <property type="match status" value="1"/>
</dbReference>
<proteinExistence type="inferred from homology"/>
<dbReference type="PANTHER" id="PTHR43649:SF32">
    <property type="entry name" value="SUGAR BINDING SECRETED PROTEIN"/>
    <property type="match status" value="1"/>
</dbReference>